<reference evidence="4" key="1">
    <citation type="submission" date="2015-09" db="EMBL/GenBank/DDBJ databases">
        <authorList>
            <person name="Rodrigo-Torres L."/>
            <person name="Arahal D.R."/>
        </authorList>
    </citation>
    <scope>NUCLEOTIDE SEQUENCE [LARGE SCALE GENOMIC DNA]</scope>
    <source>
        <strain evidence="4">CECT 4293</strain>
    </source>
</reference>
<proteinExistence type="predicted"/>
<keyword evidence="1" id="KW-1133">Transmembrane helix</keyword>
<dbReference type="PROSITE" id="PS50930">
    <property type="entry name" value="HTH_LYTTR"/>
    <property type="match status" value="1"/>
</dbReference>
<name>A0A0P1E219_9RHOB</name>
<keyword evidence="1" id="KW-0472">Membrane</keyword>
<feature type="domain" description="HTH LytTR-type" evidence="2">
    <location>
        <begin position="133"/>
        <end position="220"/>
    </location>
</feature>
<dbReference type="Gene3D" id="2.40.50.1020">
    <property type="entry name" value="LytTr DNA-binding domain"/>
    <property type="match status" value="1"/>
</dbReference>
<feature type="transmembrane region" description="Helical" evidence="1">
    <location>
        <begin position="57"/>
        <end position="80"/>
    </location>
</feature>
<evidence type="ECO:0000259" key="2">
    <source>
        <dbReference type="PROSITE" id="PS50930"/>
    </source>
</evidence>
<dbReference type="EMBL" id="CYPS01000011">
    <property type="protein sequence ID" value="CUH42195.1"/>
    <property type="molecule type" value="Genomic_DNA"/>
</dbReference>
<protein>
    <submittedName>
        <fullName evidence="3">LytTr DNA-binding domain protein</fullName>
    </submittedName>
</protein>
<feature type="transmembrane region" description="Helical" evidence="1">
    <location>
        <begin position="16"/>
        <end position="37"/>
    </location>
</feature>
<dbReference type="Proteomes" id="UP000050786">
    <property type="component" value="Unassembled WGS sequence"/>
</dbReference>
<evidence type="ECO:0000313" key="4">
    <source>
        <dbReference type="Proteomes" id="UP000050786"/>
    </source>
</evidence>
<keyword evidence="1" id="KW-0812">Transmembrane</keyword>
<dbReference type="SMART" id="SM00850">
    <property type="entry name" value="LytTR"/>
    <property type="match status" value="1"/>
</dbReference>
<dbReference type="AlphaFoldDB" id="A0A0P1E219"/>
<dbReference type="Pfam" id="PF04397">
    <property type="entry name" value="LytTR"/>
    <property type="match status" value="1"/>
</dbReference>
<accession>A0A0P1E219</accession>
<evidence type="ECO:0000313" key="3">
    <source>
        <dbReference type="EMBL" id="CUH42195.1"/>
    </source>
</evidence>
<dbReference type="InterPro" id="IPR007492">
    <property type="entry name" value="LytTR_DNA-bd_dom"/>
</dbReference>
<keyword evidence="4" id="KW-1185">Reference proteome</keyword>
<gene>
    <name evidence="3" type="ORF">RUM4293_01081</name>
</gene>
<sequence>MLAYAFPPFQMSDLPFVISFLFWFGVMGIAVTSTWMARKLIRESGTVLNLPVRDLAIALFVLLLFIPSLWVLAVVLFSVGGHSAPGIPRVIGYSALFTAGLILNSRAEPKSAPPSSPAPRLARRLPASFQGQIYRLSSRNHYVDVVTSEGTFAIRLRLSDAVGEMEPLRGHCAHRSHWIVDNAVTGTEKLVDRIYLKLVNGDLMPVSRKYKPLLEDDGLI</sequence>
<keyword evidence="3" id="KW-0238">DNA-binding</keyword>
<dbReference type="GO" id="GO:0003677">
    <property type="term" value="F:DNA binding"/>
    <property type="evidence" value="ECO:0007669"/>
    <property type="project" value="UniProtKB-KW"/>
</dbReference>
<evidence type="ECO:0000256" key="1">
    <source>
        <dbReference type="SAM" id="Phobius"/>
    </source>
</evidence>
<organism evidence="3 4">
    <name type="scientific">Ruegeria atlantica</name>
    <dbReference type="NCBI Taxonomy" id="81569"/>
    <lineage>
        <taxon>Bacteria</taxon>
        <taxon>Pseudomonadati</taxon>
        <taxon>Pseudomonadota</taxon>
        <taxon>Alphaproteobacteria</taxon>
        <taxon>Rhodobacterales</taxon>
        <taxon>Roseobacteraceae</taxon>
        <taxon>Ruegeria</taxon>
    </lineage>
</organism>